<comment type="caution">
    <text evidence="6">The sequence shown here is derived from an EMBL/GenBank/DDBJ whole genome shotgun (WGS) entry which is preliminary data.</text>
</comment>
<sequence length="245" mass="27318">MKIRYLRGCVVHAPSRGSIESFEDAFLSIDAATGRIDVFHPQIQPSDLELVAKCSSSAYLHLALMQWLEKYTFPIEQKFNDPTFAMEWYSKLSDTMLREGITTAQYFPTTHVEATMLLADLVESRGQRGLVGLVSMDRNAPASDVSRNMEKCLEDAEKFITYTMSKGNELVKPVITPRFVPTCSLGLLRGLGALAKKYDIHVQSHIAESKDGCYPETSAAVQKRKIWSPTARAMLAQLTTASRCS</sequence>
<keyword evidence="3" id="KW-0378">Hydrolase</keyword>
<dbReference type="Proteomes" id="UP000198211">
    <property type="component" value="Unassembled WGS sequence"/>
</dbReference>
<accession>A0A225VIW9</accession>
<evidence type="ECO:0000313" key="6">
    <source>
        <dbReference type="EMBL" id="OWZ05272.1"/>
    </source>
</evidence>
<dbReference type="GO" id="GO:0008270">
    <property type="term" value="F:zinc ion binding"/>
    <property type="evidence" value="ECO:0007669"/>
    <property type="project" value="TreeGrafter"/>
</dbReference>
<dbReference type="EMBL" id="NBNE01004520">
    <property type="protein sequence ID" value="OWZ05272.1"/>
    <property type="molecule type" value="Genomic_DNA"/>
</dbReference>
<dbReference type="STRING" id="4795.A0A225VIW9"/>
<evidence type="ECO:0000256" key="3">
    <source>
        <dbReference type="ARBA" id="ARBA00022801"/>
    </source>
</evidence>
<evidence type="ECO:0000313" key="7">
    <source>
        <dbReference type="Proteomes" id="UP000198211"/>
    </source>
</evidence>
<dbReference type="PANTHER" id="PTHR11271">
    <property type="entry name" value="GUANINE DEAMINASE"/>
    <property type="match status" value="1"/>
</dbReference>
<evidence type="ECO:0000256" key="1">
    <source>
        <dbReference type="ARBA" id="ARBA00001947"/>
    </source>
</evidence>
<keyword evidence="7" id="KW-1185">Reference proteome</keyword>
<dbReference type="GO" id="GO:0008892">
    <property type="term" value="F:guanine deaminase activity"/>
    <property type="evidence" value="ECO:0007669"/>
    <property type="project" value="TreeGrafter"/>
</dbReference>
<keyword evidence="2" id="KW-0479">Metal-binding</keyword>
<keyword evidence="4" id="KW-0862">Zinc</keyword>
<gene>
    <name evidence="6" type="ORF">PHMEG_00022672</name>
</gene>
<feature type="domain" description="Amidohydrolase-related" evidence="5">
    <location>
        <begin position="62"/>
        <end position="237"/>
    </location>
</feature>
<evidence type="ECO:0000259" key="5">
    <source>
        <dbReference type="Pfam" id="PF01979"/>
    </source>
</evidence>
<reference evidence="7" key="1">
    <citation type="submission" date="2017-03" db="EMBL/GenBank/DDBJ databases">
        <title>Phytopthora megakarya and P. palmivora, two closely related causual agents of cacao black pod achieved similar genome size and gene model numbers by different mechanisms.</title>
        <authorList>
            <person name="Ali S."/>
            <person name="Shao J."/>
            <person name="Larry D.J."/>
            <person name="Kronmiller B."/>
            <person name="Shen D."/>
            <person name="Strem M.D."/>
            <person name="Melnick R.L."/>
            <person name="Guiltinan M.J."/>
            <person name="Tyler B.M."/>
            <person name="Meinhardt L.W."/>
            <person name="Bailey B.A."/>
        </authorList>
    </citation>
    <scope>NUCLEOTIDE SEQUENCE [LARGE SCALE GENOMIC DNA]</scope>
    <source>
        <strain evidence="7">zdho120</strain>
    </source>
</reference>
<dbReference type="GO" id="GO:0046098">
    <property type="term" value="P:guanine metabolic process"/>
    <property type="evidence" value="ECO:0007669"/>
    <property type="project" value="TreeGrafter"/>
</dbReference>
<comment type="cofactor">
    <cofactor evidence="1">
        <name>Zn(2+)</name>
        <dbReference type="ChEBI" id="CHEBI:29105"/>
    </cofactor>
</comment>
<dbReference type="SUPFAM" id="SSF51556">
    <property type="entry name" value="Metallo-dependent hydrolases"/>
    <property type="match status" value="1"/>
</dbReference>
<dbReference type="Pfam" id="PF01979">
    <property type="entry name" value="Amidohydro_1"/>
    <property type="match status" value="1"/>
</dbReference>
<dbReference type="GO" id="GO:0005829">
    <property type="term" value="C:cytosol"/>
    <property type="evidence" value="ECO:0007669"/>
    <property type="project" value="TreeGrafter"/>
</dbReference>
<dbReference type="InterPro" id="IPR006680">
    <property type="entry name" value="Amidohydro-rel"/>
</dbReference>
<dbReference type="InterPro" id="IPR032466">
    <property type="entry name" value="Metal_Hydrolase"/>
</dbReference>
<proteinExistence type="predicted"/>
<dbReference type="AlphaFoldDB" id="A0A225VIW9"/>
<protein>
    <submittedName>
        <fullName evidence="6">Guanine deaminase</fullName>
    </submittedName>
</protein>
<dbReference type="InterPro" id="IPR051607">
    <property type="entry name" value="Metallo-dep_hydrolases"/>
</dbReference>
<dbReference type="Gene3D" id="3.20.20.140">
    <property type="entry name" value="Metal-dependent hydrolases"/>
    <property type="match status" value="1"/>
</dbReference>
<organism evidence="6 7">
    <name type="scientific">Phytophthora megakarya</name>
    <dbReference type="NCBI Taxonomy" id="4795"/>
    <lineage>
        <taxon>Eukaryota</taxon>
        <taxon>Sar</taxon>
        <taxon>Stramenopiles</taxon>
        <taxon>Oomycota</taxon>
        <taxon>Peronosporomycetes</taxon>
        <taxon>Peronosporales</taxon>
        <taxon>Peronosporaceae</taxon>
        <taxon>Phytophthora</taxon>
    </lineage>
</organism>
<evidence type="ECO:0000256" key="2">
    <source>
        <dbReference type="ARBA" id="ARBA00022723"/>
    </source>
</evidence>
<name>A0A225VIW9_9STRA</name>
<dbReference type="PANTHER" id="PTHR11271:SF6">
    <property type="entry name" value="GUANINE DEAMINASE"/>
    <property type="match status" value="1"/>
</dbReference>
<evidence type="ECO:0000256" key="4">
    <source>
        <dbReference type="ARBA" id="ARBA00022833"/>
    </source>
</evidence>
<dbReference type="OrthoDB" id="194468at2759"/>